<feature type="transmembrane region" description="Helical" evidence="6">
    <location>
        <begin position="161"/>
        <end position="188"/>
    </location>
</feature>
<feature type="transmembrane region" description="Helical" evidence="6">
    <location>
        <begin position="14"/>
        <end position="33"/>
    </location>
</feature>
<reference evidence="7 8" key="1">
    <citation type="journal article" date="2025" name="Int. J. Syst. Evol. Microbiol.">
        <title>Desulfovibrio falkowii sp. nov., Porphyromonas miyakawae sp. nov., Mediterraneibacter flintii sp. nov. and Owariibacterium komagatae gen. nov., sp. nov., isolated from human faeces.</title>
        <authorList>
            <person name="Hamaguchi T."/>
            <person name="Ohara M."/>
            <person name="Hisatomi A."/>
            <person name="Sekiguchi K."/>
            <person name="Takeda J.I."/>
            <person name="Ueyama J."/>
            <person name="Ito M."/>
            <person name="Nishiwaki H."/>
            <person name="Ogi T."/>
            <person name="Hirayama M."/>
            <person name="Ohkuma M."/>
            <person name="Sakamoto M."/>
            <person name="Ohno K."/>
        </authorList>
    </citation>
    <scope>NUCLEOTIDE SEQUENCE [LARGE SCALE GENOMIC DNA]</scope>
    <source>
        <strain evidence="7 8">13CB11C</strain>
    </source>
</reference>
<dbReference type="PANTHER" id="PTHR37693">
    <property type="entry name" value="PHOSPHATIDYLGLYCEROL LYSYLTRANSFERASE"/>
    <property type="match status" value="1"/>
</dbReference>
<feature type="transmembrane region" description="Helical" evidence="6">
    <location>
        <begin position="53"/>
        <end position="74"/>
    </location>
</feature>
<comment type="caution">
    <text evidence="7">The sequence shown here is derived from an EMBL/GenBank/DDBJ whole genome shotgun (WGS) entry which is preliminary data.</text>
</comment>
<dbReference type="Proteomes" id="UP001628220">
    <property type="component" value="Unassembled WGS sequence"/>
</dbReference>
<evidence type="ECO:0000256" key="4">
    <source>
        <dbReference type="ARBA" id="ARBA00022989"/>
    </source>
</evidence>
<keyword evidence="3 6" id="KW-0812">Transmembrane</keyword>
<dbReference type="PANTHER" id="PTHR37693:SF1">
    <property type="entry name" value="INTEGRAL MEMBRANE PROTEIN"/>
    <property type="match status" value="1"/>
</dbReference>
<evidence type="ECO:0000256" key="3">
    <source>
        <dbReference type="ARBA" id="ARBA00022692"/>
    </source>
</evidence>
<keyword evidence="4 6" id="KW-1133">Transmembrane helix</keyword>
<accession>A0ABQ0E1Y4</accession>
<evidence type="ECO:0000313" key="8">
    <source>
        <dbReference type="Proteomes" id="UP001628220"/>
    </source>
</evidence>
<dbReference type="EMBL" id="BAAFSF010000001">
    <property type="protein sequence ID" value="GAB1251739.1"/>
    <property type="molecule type" value="Genomic_DNA"/>
</dbReference>
<feature type="transmembrane region" description="Helical" evidence="6">
    <location>
        <begin position="126"/>
        <end position="149"/>
    </location>
</feature>
<evidence type="ECO:0000256" key="5">
    <source>
        <dbReference type="ARBA" id="ARBA00023136"/>
    </source>
</evidence>
<keyword evidence="8" id="KW-1185">Reference proteome</keyword>
<organism evidence="7 8">
    <name type="scientific">Porphyromonas miyakawae</name>
    <dbReference type="NCBI Taxonomy" id="3137470"/>
    <lineage>
        <taxon>Bacteria</taxon>
        <taxon>Pseudomonadati</taxon>
        <taxon>Bacteroidota</taxon>
        <taxon>Bacteroidia</taxon>
        <taxon>Bacteroidales</taxon>
        <taxon>Porphyromonadaceae</taxon>
        <taxon>Porphyromonas</taxon>
    </lineage>
</organism>
<evidence type="ECO:0000256" key="2">
    <source>
        <dbReference type="ARBA" id="ARBA00022475"/>
    </source>
</evidence>
<name>A0ABQ0E1Y4_9PORP</name>
<feature type="transmembrane region" description="Helical" evidence="6">
    <location>
        <begin position="269"/>
        <end position="290"/>
    </location>
</feature>
<proteinExistence type="predicted"/>
<protein>
    <submittedName>
        <fullName evidence="7">Lysylphosphatidylglycerol synthase transmembrane domain-containing protein</fullName>
    </submittedName>
</protein>
<dbReference type="RefSeq" id="WP_411915541.1">
    <property type="nucleotide sequence ID" value="NZ_BAAFSF010000001.1"/>
</dbReference>
<comment type="subcellular location">
    <subcellularLocation>
        <location evidence="1">Cell membrane</location>
        <topology evidence="1">Multi-pass membrane protein</topology>
    </subcellularLocation>
</comment>
<evidence type="ECO:0000256" key="6">
    <source>
        <dbReference type="SAM" id="Phobius"/>
    </source>
</evidence>
<dbReference type="InterPro" id="IPR022791">
    <property type="entry name" value="L-PG_synthase/AglD"/>
</dbReference>
<dbReference type="Pfam" id="PF03706">
    <property type="entry name" value="LPG_synthase_TM"/>
    <property type="match status" value="1"/>
</dbReference>
<gene>
    <name evidence="7" type="ORF">Tsumi_08430</name>
</gene>
<keyword evidence="5 6" id="KW-0472">Membrane</keyword>
<evidence type="ECO:0000313" key="7">
    <source>
        <dbReference type="EMBL" id="GAB1251739.1"/>
    </source>
</evidence>
<keyword evidence="2" id="KW-1003">Cell membrane</keyword>
<feature type="transmembrane region" description="Helical" evidence="6">
    <location>
        <begin position="240"/>
        <end position="262"/>
    </location>
</feature>
<sequence length="370" mass="41346">MATNTAKKKRNKRIILRIAIPLFISILVVGILFNQSFHPNAFRELHFTGRTCIGIILALLAFAIQNAATSIRFGRLSDNQISFRGGLRVQMMQEFTGIVTPSSVGGSSLVFLFLSGEGVNSGKAAAISFSTLFLDQLFLFLASLLLYFFAPHEIFLGGAELFGVGVRITFLILTIIVGIWTLILYIALFRKPQLIGAFIKGIFRLRLFRRYSHKASALIHDLIMASGEMKKMPFSYWVELFFLSAVAWCMRFGIAIALIWGFSSANSGYFIAFLKQFIIWVTSLISPTPGASGLAEYMFQYYYESYFDTASIALVVAVIWRGISAYIYLLIGGWILSVKAPDMGLLTSTELKRKHLLGAKRKRGKEELLS</sequence>
<dbReference type="NCBIfam" id="TIGR00374">
    <property type="entry name" value="flippase-like domain"/>
    <property type="match status" value="1"/>
</dbReference>
<evidence type="ECO:0000256" key="1">
    <source>
        <dbReference type="ARBA" id="ARBA00004651"/>
    </source>
</evidence>
<feature type="transmembrane region" description="Helical" evidence="6">
    <location>
        <begin position="310"/>
        <end position="336"/>
    </location>
</feature>